<dbReference type="InterPro" id="IPR010985">
    <property type="entry name" value="Ribbon_hlx_hlx"/>
</dbReference>
<dbReference type="SUPFAM" id="SSF47598">
    <property type="entry name" value="Ribbon-helix-helix"/>
    <property type="match status" value="1"/>
</dbReference>
<dbReference type="AlphaFoldDB" id="A0A6J6E753"/>
<reference evidence="2" key="1">
    <citation type="submission" date="2020-05" db="EMBL/GenBank/DDBJ databases">
        <authorList>
            <person name="Chiriac C."/>
            <person name="Salcher M."/>
            <person name="Ghai R."/>
            <person name="Kavagutti S V."/>
        </authorList>
    </citation>
    <scope>NUCLEOTIDE SEQUENCE</scope>
</reference>
<dbReference type="EMBL" id="CAEZTG010000028">
    <property type="protein sequence ID" value="CAB4559596.1"/>
    <property type="molecule type" value="Genomic_DNA"/>
</dbReference>
<protein>
    <submittedName>
        <fullName evidence="2">Unannotated protein</fullName>
    </submittedName>
</protein>
<proteinExistence type="predicted"/>
<gene>
    <name evidence="1" type="ORF">UFOPK1603_00460</name>
    <name evidence="2" type="ORF">UFOPK1711_00575</name>
</gene>
<evidence type="ECO:0000313" key="2">
    <source>
        <dbReference type="EMBL" id="CAB4572181.1"/>
    </source>
</evidence>
<name>A0A6J6E753_9ZZZZ</name>
<dbReference type="EMBL" id="CAEZTR010000024">
    <property type="protein sequence ID" value="CAB4572181.1"/>
    <property type="molecule type" value="Genomic_DNA"/>
</dbReference>
<organism evidence="2">
    <name type="scientific">freshwater metagenome</name>
    <dbReference type="NCBI Taxonomy" id="449393"/>
    <lineage>
        <taxon>unclassified sequences</taxon>
        <taxon>metagenomes</taxon>
        <taxon>ecological metagenomes</taxon>
    </lineage>
</organism>
<evidence type="ECO:0000313" key="1">
    <source>
        <dbReference type="EMBL" id="CAB4559596.1"/>
    </source>
</evidence>
<sequence length="67" mass="7454">MAMTLRLTDDEQLALQAQAKSDGISMQEAARQAIREYVVRRSHETAVSDAADRIMNAHADALRRLGE</sequence>
<dbReference type="GO" id="GO:0006355">
    <property type="term" value="P:regulation of DNA-templated transcription"/>
    <property type="evidence" value="ECO:0007669"/>
    <property type="project" value="InterPro"/>
</dbReference>
<accession>A0A6J6E753</accession>